<dbReference type="PRINTS" id="PR00036">
    <property type="entry name" value="HTHLACI"/>
</dbReference>
<dbReference type="PROSITE" id="PS00356">
    <property type="entry name" value="HTH_LACI_1"/>
    <property type="match status" value="1"/>
</dbReference>
<keyword evidence="6" id="KW-1185">Reference proteome</keyword>
<dbReference type="SMART" id="SM00354">
    <property type="entry name" value="HTH_LACI"/>
    <property type="match status" value="1"/>
</dbReference>
<accession>A0A8J3N4P9</accession>
<gene>
    <name evidence="5" type="ORF">KSF_057410</name>
</gene>
<keyword evidence="1" id="KW-0805">Transcription regulation</keyword>
<dbReference type="InterPro" id="IPR028082">
    <property type="entry name" value="Peripla_BP_I"/>
</dbReference>
<dbReference type="CDD" id="cd06267">
    <property type="entry name" value="PBP1_LacI_sugar_binding-like"/>
    <property type="match status" value="1"/>
</dbReference>
<dbReference type="PROSITE" id="PS50932">
    <property type="entry name" value="HTH_LACI_2"/>
    <property type="match status" value="1"/>
</dbReference>
<keyword evidence="3" id="KW-0804">Transcription</keyword>
<dbReference type="CDD" id="cd01392">
    <property type="entry name" value="HTH_LacI"/>
    <property type="match status" value="1"/>
</dbReference>
<evidence type="ECO:0000313" key="6">
    <source>
        <dbReference type="Proteomes" id="UP000597444"/>
    </source>
</evidence>
<organism evidence="5 6">
    <name type="scientific">Reticulibacter mediterranei</name>
    <dbReference type="NCBI Taxonomy" id="2778369"/>
    <lineage>
        <taxon>Bacteria</taxon>
        <taxon>Bacillati</taxon>
        <taxon>Chloroflexota</taxon>
        <taxon>Ktedonobacteria</taxon>
        <taxon>Ktedonobacterales</taxon>
        <taxon>Reticulibacteraceae</taxon>
        <taxon>Reticulibacter</taxon>
    </lineage>
</organism>
<dbReference type="EMBL" id="BNJK01000001">
    <property type="protein sequence ID" value="GHO95693.1"/>
    <property type="molecule type" value="Genomic_DNA"/>
</dbReference>
<keyword evidence="2" id="KW-0238">DNA-binding</keyword>
<dbReference type="SUPFAM" id="SSF47413">
    <property type="entry name" value="lambda repressor-like DNA-binding domains"/>
    <property type="match status" value="1"/>
</dbReference>
<dbReference type="Gene3D" id="1.10.260.40">
    <property type="entry name" value="lambda repressor-like DNA-binding domains"/>
    <property type="match status" value="1"/>
</dbReference>
<reference evidence="5" key="1">
    <citation type="submission" date="2020-10" db="EMBL/GenBank/DDBJ databases">
        <title>Taxonomic study of unclassified bacteria belonging to the class Ktedonobacteria.</title>
        <authorList>
            <person name="Yabe S."/>
            <person name="Wang C.M."/>
            <person name="Zheng Y."/>
            <person name="Sakai Y."/>
            <person name="Cavaletti L."/>
            <person name="Monciardini P."/>
            <person name="Donadio S."/>
        </authorList>
    </citation>
    <scope>NUCLEOTIDE SEQUENCE</scope>
    <source>
        <strain evidence="5">ID150040</strain>
    </source>
</reference>
<dbReference type="Gene3D" id="3.40.50.2300">
    <property type="match status" value="2"/>
</dbReference>
<dbReference type="GO" id="GO:0003700">
    <property type="term" value="F:DNA-binding transcription factor activity"/>
    <property type="evidence" value="ECO:0007669"/>
    <property type="project" value="TreeGrafter"/>
</dbReference>
<dbReference type="InterPro" id="IPR010982">
    <property type="entry name" value="Lambda_DNA-bd_dom_sf"/>
</dbReference>
<dbReference type="RefSeq" id="WP_220206361.1">
    <property type="nucleotide sequence ID" value="NZ_BNJK01000001.1"/>
</dbReference>
<dbReference type="AlphaFoldDB" id="A0A8J3N4P9"/>
<protein>
    <submittedName>
        <fullName evidence="5">Transcriptional regulator</fullName>
    </submittedName>
</protein>
<proteinExistence type="predicted"/>
<dbReference type="Proteomes" id="UP000597444">
    <property type="component" value="Unassembled WGS sequence"/>
</dbReference>
<dbReference type="InterPro" id="IPR000843">
    <property type="entry name" value="HTH_LacI"/>
</dbReference>
<dbReference type="GO" id="GO:0000976">
    <property type="term" value="F:transcription cis-regulatory region binding"/>
    <property type="evidence" value="ECO:0007669"/>
    <property type="project" value="TreeGrafter"/>
</dbReference>
<comment type="caution">
    <text evidence="5">The sequence shown here is derived from an EMBL/GenBank/DDBJ whole genome shotgun (WGS) entry which is preliminary data.</text>
</comment>
<evidence type="ECO:0000313" key="5">
    <source>
        <dbReference type="EMBL" id="GHO95693.1"/>
    </source>
</evidence>
<dbReference type="PANTHER" id="PTHR30146:SF109">
    <property type="entry name" value="HTH-TYPE TRANSCRIPTIONAL REGULATOR GALS"/>
    <property type="match status" value="1"/>
</dbReference>
<feature type="domain" description="HTH lacI-type" evidence="4">
    <location>
        <begin position="11"/>
        <end position="65"/>
    </location>
</feature>
<dbReference type="Pfam" id="PF00356">
    <property type="entry name" value="LacI"/>
    <property type="match status" value="1"/>
</dbReference>
<dbReference type="Pfam" id="PF13377">
    <property type="entry name" value="Peripla_BP_3"/>
    <property type="match status" value="1"/>
</dbReference>
<evidence type="ECO:0000256" key="3">
    <source>
        <dbReference type="ARBA" id="ARBA00023163"/>
    </source>
</evidence>
<dbReference type="SUPFAM" id="SSF53822">
    <property type="entry name" value="Periplasmic binding protein-like I"/>
    <property type="match status" value="1"/>
</dbReference>
<name>A0A8J3N4P9_9CHLR</name>
<evidence type="ECO:0000256" key="2">
    <source>
        <dbReference type="ARBA" id="ARBA00023125"/>
    </source>
</evidence>
<evidence type="ECO:0000259" key="4">
    <source>
        <dbReference type="PROSITE" id="PS50932"/>
    </source>
</evidence>
<dbReference type="InterPro" id="IPR046335">
    <property type="entry name" value="LacI/GalR-like_sensor"/>
</dbReference>
<dbReference type="PANTHER" id="PTHR30146">
    <property type="entry name" value="LACI-RELATED TRANSCRIPTIONAL REPRESSOR"/>
    <property type="match status" value="1"/>
</dbReference>
<evidence type="ECO:0000256" key="1">
    <source>
        <dbReference type="ARBA" id="ARBA00023015"/>
    </source>
</evidence>
<sequence>MKQKGKPSEDITIFDVANEAGVSYSTVSRVLNNKEHVSPEKRERVLRAMAELGYVANIQARTLAGGRSHIVGLLVHGLDTSYIGEIMKGIDNELHTVNYDLMLYTTHRRKTKESAYVVKLTRNLVDGLLLVLPRNADAYLETLRQRHFPHVLVDHLGLPTIDAPAVGATNWQGAYEATTYLLDLGHRRIGFITGSMELGCAVERLEGYKAALEKHGIVIDPELIREGDFLQPRGYTCARELLALAEPPTAIFASNDISAFGAMEAVRDHGLQIPRDISIIGFDDIPQAASVNPPLTTVRQPLEQMGSSAARMLLDYIAEPDRPVERLELPTELIVRQSCREPLPLGLTSTL</sequence>